<dbReference type="Gene3D" id="1.20.120.580">
    <property type="entry name" value="bsu32300-like"/>
    <property type="match status" value="1"/>
</dbReference>
<keyword evidence="4" id="KW-0547">Nucleotide-binding</keyword>
<dbReference type="GO" id="GO:0000166">
    <property type="term" value="F:nucleotide binding"/>
    <property type="evidence" value="ECO:0007669"/>
    <property type="project" value="UniProtKB-KW"/>
</dbReference>
<sequence>MKGLITDKTRVLHILEAMAEIEKYLNGVSYGDFHANSEKRFATIKQIEIIGEACNALSTEFKNAHPEIDWKPIRGFRNISIHEYFAVNFQIVWEIAQNDLPVLKEQFNDALLKFSE</sequence>
<proteinExistence type="inferred from homology"/>
<keyword evidence="8" id="KW-1185">Reference proteome</keyword>
<dbReference type="GO" id="GO:0004540">
    <property type="term" value="F:RNA nuclease activity"/>
    <property type="evidence" value="ECO:0007669"/>
    <property type="project" value="InterPro"/>
</dbReference>
<keyword evidence="5" id="KW-0378">Hydrolase</keyword>
<evidence type="ECO:0000256" key="6">
    <source>
        <dbReference type="ARBA" id="ARBA00024207"/>
    </source>
</evidence>
<dbReference type="OrthoDB" id="955324at2"/>
<name>A0A4S8HCG9_9BACT</name>
<dbReference type="PANTHER" id="PTHR34139">
    <property type="entry name" value="UPF0331 PROTEIN MJ0127"/>
    <property type="match status" value="1"/>
</dbReference>
<evidence type="ECO:0000256" key="3">
    <source>
        <dbReference type="ARBA" id="ARBA00022722"/>
    </source>
</evidence>
<evidence type="ECO:0000256" key="5">
    <source>
        <dbReference type="ARBA" id="ARBA00022801"/>
    </source>
</evidence>
<evidence type="ECO:0000256" key="1">
    <source>
        <dbReference type="ARBA" id="ARBA00022553"/>
    </source>
</evidence>
<dbReference type="EMBL" id="STFF01000014">
    <property type="protein sequence ID" value="THU31104.1"/>
    <property type="molecule type" value="Genomic_DNA"/>
</dbReference>
<dbReference type="PANTHER" id="PTHR34139:SF1">
    <property type="entry name" value="RNASE MJ1380-RELATED"/>
    <property type="match status" value="1"/>
</dbReference>
<organism evidence="7 8">
    <name type="scientific">Niastella caeni</name>
    <dbReference type="NCBI Taxonomy" id="2569763"/>
    <lineage>
        <taxon>Bacteria</taxon>
        <taxon>Pseudomonadati</taxon>
        <taxon>Bacteroidota</taxon>
        <taxon>Chitinophagia</taxon>
        <taxon>Chitinophagales</taxon>
        <taxon>Chitinophagaceae</taxon>
        <taxon>Niastella</taxon>
    </lineage>
</organism>
<reference evidence="7 8" key="1">
    <citation type="submission" date="2019-04" db="EMBL/GenBank/DDBJ databases">
        <title>Niastella caeni sp. nov., isolated from activated sludge.</title>
        <authorList>
            <person name="Sheng M."/>
        </authorList>
    </citation>
    <scope>NUCLEOTIDE SEQUENCE [LARGE SCALE GENOMIC DNA]</scope>
    <source>
        <strain evidence="7 8">HX-2-15</strain>
    </source>
</reference>
<keyword evidence="2" id="KW-1277">Toxin-antitoxin system</keyword>
<evidence type="ECO:0000256" key="2">
    <source>
        <dbReference type="ARBA" id="ARBA00022649"/>
    </source>
</evidence>
<evidence type="ECO:0000256" key="4">
    <source>
        <dbReference type="ARBA" id="ARBA00022741"/>
    </source>
</evidence>
<gene>
    <name evidence="7" type="ORF">FAM09_28895</name>
</gene>
<evidence type="ECO:0000313" key="7">
    <source>
        <dbReference type="EMBL" id="THU31104.1"/>
    </source>
</evidence>
<keyword evidence="3" id="KW-0540">Nuclease</keyword>
<dbReference type="RefSeq" id="WP_136580650.1">
    <property type="nucleotide sequence ID" value="NZ_STFF01000014.1"/>
</dbReference>
<dbReference type="GO" id="GO:0110001">
    <property type="term" value="C:toxin-antitoxin complex"/>
    <property type="evidence" value="ECO:0007669"/>
    <property type="project" value="InterPro"/>
</dbReference>
<dbReference type="InterPro" id="IPR037038">
    <property type="entry name" value="HepT-like_sf"/>
</dbReference>
<dbReference type="AlphaFoldDB" id="A0A4S8HCG9"/>
<dbReference type="Proteomes" id="UP000306918">
    <property type="component" value="Unassembled WGS sequence"/>
</dbReference>
<accession>A0A4S8HCG9</accession>
<comment type="similarity">
    <text evidence="6">Belongs to the HepT RNase toxin family.</text>
</comment>
<dbReference type="InterPro" id="IPR051813">
    <property type="entry name" value="HepT_RNase_toxin"/>
</dbReference>
<evidence type="ECO:0000313" key="8">
    <source>
        <dbReference type="Proteomes" id="UP000306918"/>
    </source>
</evidence>
<protein>
    <submittedName>
        <fullName evidence="7">DUF86 domain-containing protein</fullName>
    </submittedName>
</protein>
<dbReference type="Pfam" id="PF01934">
    <property type="entry name" value="HepT-like"/>
    <property type="match status" value="1"/>
</dbReference>
<keyword evidence="1" id="KW-0597">Phosphoprotein</keyword>
<dbReference type="InterPro" id="IPR008201">
    <property type="entry name" value="HepT-like"/>
</dbReference>
<dbReference type="GO" id="GO:0016787">
    <property type="term" value="F:hydrolase activity"/>
    <property type="evidence" value="ECO:0007669"/>
    <property type="project" value="UniProtKB-KW"/>
</dbReference>
<comment type="caution">
    <text evidence="7">The sequence shown here is derived from an EMBL/GenBank/DDBJ whole genome shotgun (WGS) entry which is preliminary data.</text>
</comment>